<evidence type="ECO:0000313" key="2">
    <source>
        <dbReference type="Proteomes" id="UP000694892"/>
    </source>
</evidence>
<dbReference type="EMBL" id="CM004481">
    <property type="protein sequence ID" value="OCT65304.1"/>
    <property type="molecule type" value="Genomic_DNA"/>
</dbReference>
<dbReference type="Proteomes" id="UP000694892">
    <property type="component" value="Chromosome 8S"/>
</dbReference>
<gene>
    <name evidence="1" type="ORF">XELAEV_18041543mg</name>
</gene>
<protein>
    <submittedName>
        <fullName evidence="1">Uncharacterized protein</fullName>
    </submittedName>
</protein>
<name>A0A974C2F1_XENLA</name>
<proteinExistence type="predicted"/>
<organism evidence="1 2">
    <name type="scientific">Xenopus laevis</name>
    <name type="common">African clawed frog</name>
    <dbReference type="NCBI Taxonomy" id="8355"/>
    <lineage>
        <taxon>Eukaryota</taxon>
        <taxon>Metazoa</taxon>
        <taxon>Chordata</taxon>
        <taxon>Craniata</taxon>
        <taxon>Vertebrata</taxon>
        <taxon>Euteleostomi</taxon>
        <taxon>Amphibia</taxon>
        <taxon>Batrachia</taxon>
        <taxon>Anura</taxon>
        <taxon>Pipoidea</taxon>
        <taxon>Pipidae</taxon>
        <taxon>Xenopodinae</taxon>
        <taxon>Xenopus</taxon>
        <taxon>Xenopus</taxon>
    </lineage>
</organism>
<evidence type="ECO:0000313" key="1">
    <source>
        <dbReference type="EMBL" id="OCT65304.1"/>
    </source>
</evidence>
<sequence length="114" mass="12977">MKNCHKETRVIFGDLLWTNVVLRCEMHVRFILTLLSRRSKPFIFSPRNTCRPFCTELRWSQSLAGRCIKVMGGWSLPSGMRGPTAYGSCRAVSSRWESCSGLKQQLANIVASYC</sequence>
<dbReference type="AlphaFoldDB" id="A0A974C2F1"/>
<reference evidence="2" key="1">
    <citation type="journal article" date="2016" name="Nature">
        <title>Genome evolution in the allotetraploid frog Xenopus laevis.</title>
        <authorList>
            <person name="Session A.M."/>
            <person name="Uno Y."/>
            <person name="Kwon T."/>
            <person name="Chapman J.A."/>
            <person name="Toyoda A."/>
            <person name="Takahashi S."/>
            <person name="Fukui A."/>
            <person name="Hikosaka A."/>
            <person name="Suzuki A."/>
            <person name="Kondo M."/>
            <person name="van Heeringen S.J."/>
            <person name="Quigley I."/>
            <person name="Heinz S."/>
            <person name="Ogino H."/>
            <person name="Ochi H."/>
            <person name="Hellsten U."/>
            <person name="Lyons J.B."/>
            <person name="Simakov O."/>
            <person name="Putnam N."/>
            <person name="Stites J."/>
            <person name="Kuroki Y."/>
            <person name="Tanaka T."/>
            <person name="Michiue T."/>
            <person name="Watanabe M."/>
            <person name="Bogdanovic O."/>
            <person name="Lister R."/>
            <person name="Georgiou G."/>
            <person name="Paranjpe S.S."/>
            <person name="van Kruijsbergen I."/>
            <person name="Shu S."/>
            <person name="Carlson J."/>
            <person name="Kinoshita T."/>
            <person name="Ohta Y."/>
            <person name="Mawaribuchi S."/>
            <person name="Jenkins J."/>
            <person name="Grimwood J."/>
            <person name="Schmutz J."/>
            <person name="Mitros T."/>
            <person name="Mozaffari S.V."/>
            <person name="Suzuki Y."/>
            <person name="Haramoto Y."/>
            <person name="Yamamoto T.S."/>
            <person name="Takagi C."/>
            <person name="Heald R."/>
            <person name="Miller K."/>
            <person name="Haudenschild C."/>
            <person name="Kitzman J."/>
            <person name="Nakayama T."/>
            <person name="Izutsu Y."/>
            <person name="Robert J."/>
            <person name="Fortriede J."/>
            <person name="Burns K."/>
            <person name="Lotay V."/>
            <person name="Karimi K."/>
            <person name="Yasuoka Y."/>
            <person name="Dichmann D.S."/>
            <person name="Flajnik M.F."/>
            <person name="Houston D.W."/>
            <person name="Shendure J."/>
            <person name="DuPasquier L."/>
            <person name="Vize P.D."/>
            <person name="Zorn A.M."/>
            <person name="Ito M."/>
            <person name="Marcotte E.M."/>
            <person name="Wallingford J.B."/>
            <person name="Ito Y."/>
            <person name="Asashima M."/>
            <person name="Ueno N."/>
            <person name="Matsuda Y."/>
            <person name="Veenstra G.J."/>
            <person name="Fujiyama A."/>
            <person name="Harland R.M."/>
            <person name="Taira M."/>
            <person name="Rokhsar D.S."/>
        </authorList>
    </citation>
    <scope>NUCLEOTIDE SEQUENCE [LARGE SCALE GENOMIC DNA]</scope>
    <source>
        <strain evidence="2">J</strain>
    </source>
</reference>
<accession>A0A974C2F1</accession>